<dbReference type="Bgee" id="ENSMUSG00000044092">
    <property type="expression patterns" value="Expressed in humerus cartilage element and 56 other cell types or tissues"/>
</dbReference>
<reference evidence="2 4" key="2">
    <citation type="journal article" date="2011" name="PLoS Biol.">
        <title>Modernizing reference genome assemblies.</title>
        <authorList>
            <person name="Church D.M."/>
            <person name="Schneider V.A."/>
            <person name="Graves T."/>
            <person name="Auger K."/>
            <person name="Cunningham F."/>
            <person name="Bouk N."/>
            <person name="Chen H.C."/>
            <person name="Agarwala R."/>
            <person name="McLaren W.M."/>
            <person name="Ritchie G.R."/>
            <person name="Albracht D."/>
            <person name="Kremitzki M."/>
            <person name="Rock S."/>
            <person name="Kotkiewicz H."/>
            <person name="Kremitzki C."/>
            <person name="Wollam A."/>
            <person name="Trani L."/>
            <person name="Fulton L."/>
            <person name="Fulton R."/>
            <person name="Matthews L."/>
            <person name="Whitehead S."/>
            <person name="Chow W."/>
            <person name="Torrance J."/>
            <person name="Dunn M."/>
            <person name="Harden G."/>
            <person name="Threadgold G."/>
            <person name="Wood J."/>
            <person name="Collins J."/>
            <person name="Heath P."/>
            <person name="Griffiths G."/>
            <person name="Pelan S."/>
            <person name="Grafham D."/>
            <person name="Eichler E.E."/>
            <person name="Weinstock G."/>
            <person name="Mardis E.R."/>
            <person name="Wilson R.K."/>
            <person name="Howe K."/>
            <person name="Flicek P."/>
            <person name="Hubbard T."/>
        </authorList>
    </citation>
    <scope>NUCLEOTIDE SEQUENCE [LARGE SCALE GENOMIC DNA]</scope>
    <source>
        <strain evidence="2 4">C57BL/6J</strain>
    </source>
</reference>
<dbReference type="AlphaFoldDB" id="F7AVJ9"/>
<dbReference type="AGR" id="MGI:2442694"/>
<accession>F7AVJ9</accession>
<reference evidence="2 4" key="1">
    <citation type="journal article" date="2009" name="PLoS Biol.">
        <title>Lineage-specific biology revealed by a finished genome assembly of the mouse.</title>
        <authorList>
            <consortium name="Mouse Genome Sequencing Consortium"/>
            <person name="Church D.M."/>
            <person name="Goodstadt L."/>
            <person name="Hillier L.W."/>
            <person name="Zody M.C."/>
            <person name="Goldstein S."/>
            <person name="She X."/>
            <person name="Bult C.J."/>
            <person name="Agarwala R."/>
            <person name="Cherry J.L."/>
            <person name="DiCuccio M."/>
            <person name="Hlavina W."/>
            <person name="Kapustin Y."/>
            <person name="Meric P."/>
            <person name="Maglott D."/>
            <person name="Birtle Z."/>
            <person name="Marques A.C."/>
            <person name="Graves T."/>
            <person name="Zhou S."/>
            <person name="Teague B."/>
            <person name="Potamousis K."/>
            <person name="Churas C."/>
            <person name="Place M."/>
            <person name="Herschleb J."/>
            <person name="Runnheim R."/>
            <person name="Forrest D."/>
            <person name="Amos-Landgraf J."/>
            <person name="Schwartz D.C."/>
            <person name="Cheng Z."/>
            <person name="Lindblad-Toh K."/>
            <person name="Eichler E.E."/>
            <person name="Ponting C.P."/>
        </authorList>
    </citation>
    <scope>NUCLEOTIDE SEQUENCE [LARGE SCALE GENOMIC DNA]</scope>
    <source>
        <strain evidence="2 4">C57BL/6J</strain>
    </source>
</reference>
<feature type="region of interest" description="Disordered" evidence="1">
    <location>
        <begin position="29"/>
        <end position="50"/>
    </location>
</feature>
<dbReference type="VEuPathDB" id="HostDB:ENSMUSG00000044092"/>
<evidence type="ECO:0000313" key="2">
    <source>
        <dbReference type="Ensembl" id="ENSMUSP00000131619.3"/>
    </source>
</evidence>
<organism evidence="2 4">
    <name type="scientific">Mus musculus</name>
    <name type="common">Mouse</name>
    <dbReference type="NCBI Taxonomy" id="10090"/>
    <lineage>
        <taxon>Eukaryota</taxon>
        <taxon>Metazoa</taxon>
        <taxon>Chordata</taxon>
        <taxon>Craniata</taxon>
        <taxon>Vertebrata</taxon>
        <taxon>Euteleostomi</taxon>
        <taxon>Mammalia</taxon>
        <taxon>Eutheria</taxon>
        <taxon>Euarchontoglires</taxon>
        <taxon>Glires</taxon>
        <taxon>Rodentia</taxon>
        <taxon>Myomorpha</taxon>
        <taxon>Muroidea</taxon>
        <taxon>Muridae</taxon>
        <taxon>Murinae</taxon>
        <taxon>Mus</taxon>
        <taxon>Mus</taxon>
    </lineage>
</organism>
<dbReference type="MGI" id="MGI:2442694">
    <property type="gene designation" value="C130050O18Rik"/>
</dbReference>
<sequence length="50" mass="5493">MNREHAPASRQPPSADRALCGFQAGTESFKQTWGRASSSQADPGLRSPWY</sequence>
<dbReference type="GeneTree" id="ENSGT00390000006068"/>
<dbReference type="Proteomes" id="UP000000589">
    <property type="component" value="Chromosome 5"/>
</dbReference>
<gene>
    <name evidence="2 3" type="primary">C130050O18Rik</name>
</gene>
<dbReference type="HOGENOM" id="CLU_3124587_0_0_1"/>
<dbReference type="OrthoDB" id="9943240at2759"/>
<reference evidence="2" key="4">
    <citation type="submission" date="2025-09" db="UniProtKB">
        <authorList>
            <consortium name="Ensembl"/>
        </authorList>
    </citation>
    <scope>IDENTIFICATION</scope>
    <source>
        <strain evidence="2">C57BL/6J</strain>
    </source>
</reference>
<feature type="compositionally biased region" description="Polar residues" evidence="1">
    <location>
        <begin position="29"/>
        <end position="41"/>
    </location>
</feature>
<name>F7AVJ9_MOUSE</name>
<keyword evidence="4" id="KW-1185">Reference proteome</keyword>
<dbReference type="Ensembl" id="ENSMUST00000164078.2">
    <property type="protein sequence ID" value="ENSMUSP00000131619.3"/>
    <property type="gene ID" value="ENSMUSG00000044092.9"/>
</dbReference>
<proteinExistence type="predicted"/>
<evidence type="ECO:0000313" key="3">
    <source>
        <dbReference type="MGI" id="MGI:2442694"/>
    </source>
</evidence>
<dbReference type="ExpressionAtlas" id="F7AVJ9">
    <property type="expression patterns" value="baseline and differential"/>
</dbReference>
<protein>
    <submittedName>
        <fullName evidence="2">RIKEN cDNA C130050O18 gene</fullName>
    </submittedName>
</protein>
<reference evidence="2" key="3">
    <citation type="submission" date="2025-08" db="UniProtKB">
        <authorList>
            <consortium name="Ensembl"/>
        </authorList>
    </citation>
    <scope>IDENTIFICATION</scope>
    <source>
        <strain evidence="2">C57BL/6J</strain>
    </source>
</reference>
<evidence type="ECO:0000256" key="1">
    <source>
        <dbReference type="SAM" id="MobiDB-lite"/>
    </source>
</evidence>
<evidence type="ECO:0000313" key="4">
    <source>
        <dbReference type="Proteomes" id="UP000000589"/>
    </source>
</evidence>